<organism evidence="1 2">
    <name type="scientific">Psilocybe cyanescens</name>
    <dbReference type="NCBI Taxonomy" id="93625"/>
    <lineage>
        <taxon>Eukaryota</taxon>
        <taxon>Fungi</taxon>
        <taxon>Dikarya</taxon>
        <taxon>Basidiomycota</taxon>
        <taxon>Agaricomycotina</taxon>
        <taxon>Agaricomycetes</taxon>
        <taxon>Agaricomycetidae</taxon>
        <taxon>Agaricales</taxon>
        <taxon>Agaricineae</taxon>
        <taxon>Strophariaceae</taxon>
        <taxon>Psilocybe</taxon>
    </lineage>
</organism>
<dbReference type="OrthoDB" id="3200419at2759"/>
<keyword evidence="2" id="KW-1185">Reference proteome</keyword>
<comment type="caution">
    <text evidence="1">The sequence shown here is derived from an EMBL/GenBank/DDBJ whole genome shotgun (WGS) entry which is preliminary data.</text>
</comment>
<dbReference type="InParanoid" id="A0A409WNM0"/>
<dbReference type="Proteomes" id="UP000283269">
    <property type="component" value="Unassembled WGS sequence"/>
</dbReference>
<sequence length="194" mass="20887">MFRNLSSQLAAASGVNADTKKVVSPSLRPDIYNLIDKTKSWMIGGIGGGGQAGDGVSYSPLLVVIQKHLPNTKKPGLESFGQAEGEIAVIVGGITNMILELSKWEGLSAGMAMRTWVDSLVEARNKASSQTRMDLIAKGVTRGLNQYTDVTLLTKDFTTRIQIISCLKTVSSRIYGAGTDEARQSEAMWSSKFI</sequence>
<name>A0A409WNM0_PSICY</name>
<proteinExistence type="predicted"/>
<accession>A0A409WNM0</accession>
<gene>
    <name evidence="1" type="ORF">CVT25_001467</name>
</gene>
<dbReference type="AlphaFoldDB" id="A0A409WNM0"/>
<evidence type="ECO:0000313" key="2">
    <source>
        <dbReference type="Proteomes" id="UP000283269"/>
    </source>
</evidence>
<dbReference type="EMBL" id="NHYD01003346">
    <property type="protein sequence ID" value="PPQ80099.1"/>
    <property type="molecule type" value="Genomic_DNA"/>
</dbReference>
<reference evidence="1 2" key="1">
    <citation type="journal article" date="2018" name="Evol. Lett.">
        <title>Horizontal gene cluster transfer increased hallucinogenic mushroom diversity.</title>
        <authorList>
            <person name="Reynolds H.T."/>
            <person name="Vijayakumar V."/>
            <person name="Gluck-Thaler E."/>
            <person name="Korotkin H.B."/>
            <person name="Matheny P.B."/>
            <person name="Slot J.C."/>
        </authorList>
    </citation>
    <scope>NUCLEOTIDE SEQUENCE [LARGE SCALE GENOMIC DNA]</scope>
    <source>
        <strain evidence="1 2">2631</strain>
    </source>
</reference>
<evidence type="ECO:0000313" key="1">
    <source>
        <dbReference type="EMBL" id="PPQ80099.1"/>
    </source>
</evidence>
<protein>
    <submittedName>
        <fullName evidence="1">Uncharacterized protein</fullName>
    </submittedName>
</protein>